<name>A0A9Q0BAV5_9HYPO</name>
<evidence type="ECO:0000256" key="9">
    <source>
        <dbReference type="SAM" id="Phobius"/>
    </source>
</evidence>
<dbReference type="GO" id="GO:0005789">
    <property type="term" value="C:endoplasmic reticulum membrane"/>
    <property type="evidence" value="ECO:0007669"/>
    <property type="project" value="UniProtKB-SubCell"/>
</dbReference>
<evidence type="ECO:0000256" key="6">
    <source>
        <dbReference type="ARBA" id="ARBA00022989"/>
    </source>
</evidence>
<evidence type="ECO:0000313" key="11">
    <source>
        <dbReference type="EMBL" id="KAI6778642.1"/>
    </source>
</evidence>
<organism evidence="11 12">
    <name type="scientific">Emericellopsis cladophorae</name>
    <dbReference type="NCBI Taxonomy" id="2686198"/>
    <lineage>
        <taxon>Eukaryota</taxon>
        <taxon>Fungi</taxon>
        <taxon>Dikarya</taxon>
        <taxon>Ascomycota</taxon>
        <taxon>Pezizomycotina</taxon>
        <taxon>Sordariomycetes</taxon>
        <taxon>Hypocreomycetidae</taxon>
        <taxon>Hypocreales</taxon>
        <taxon>Bionectriaceae</taxon>
        <taxon>Emericellopsis</taxon>
    </lineage>
</organism>
<comment type="subunit">
    <text evidence="4">Homooligomer.</text>
</comment>
<keyword evidence="6 9" id="KW-1133">Transmembrane helix</keyword>
<keyword evidence="12" id="KW-1185">Reference proteome</keyword>
<dbReference type="OrthoDB" id="6418713at2759"/>
<dbReference type="AlphaFoldDB" id="A0A9Q0BAV5"/>
<evidence type="ECO:0000313" key="12">
    <source>
        <dbReference type="Proteomes" id="UP001055219"/>
    </source>
</evidence>
<feature type="transmembrane region" description="Helical" evidence="9">
    <location>
        <begin position="98"/>
        <end position="123"/>
    </location>
</feature>
<evidence type="ECO:0000256" key="5">
    <source>
        <dbReference type="ARBA" id="ARBA00022692"/>
    </source>
</evidence>
<comment type="function">
    <text evidence="1">Involved in the import of GDP-mannose from the cytoplasm into the Golgi lumen.</text>
</comment>
<feature type="transmembrane region" description="Helical" evidence="9">
    <location>
        <begin position="281"/>
        <end position="299"/>
    </location>
</feature>
<evidence type="ECO:0000256" key="7">
    <source>
        <dbReference type="ARBA" id="ARBA00023136"/>
    </source>
</evidence>
<evidence type="ECO:0000256" key="3">
    <source>
        <dbReference type="ARBA" id="ARBA00010425"/>
    </source>
</evidence>
<feature type="transmembrane region" description="Helical" evidence="9">
    <location>
        <begin position="215"/>
        <end position="235"/>
    </location>
</feature>
<comment type="subcellular location">
    <subcellularLocation>
        <location evidence="2">Endoplasmic reticulum membrane</location>
        <topology evidence="2">Multi-pass membrane protein</topology>
    </subcellularLocation>
</comment>
<evidence type="ECO:0000256" key="4">
    <source>
        <dbReference type="ARBA" id="ARBA00011182"/>
    </source>
</evidence>
<protein>
    <submittedName>
        <fullName evidence="11">Trans-1</fullName>
    </submittedName>
</protein>
<feature type="region of interest" description="Disordered" evidence="8">
    <location>
        <begin position="1"/>
        <end position="23"/>
    </location>
</feature>
<gene>
    <name evidence="11" type="ORF">J7T54_002910</name>
</gene>
<dbReference type="EMBL" id="JAGIXG020000063">
    <property type="protein sequence ID" value="KAI6778642.1"/>
    <property type="molecule type" value="Genomic_DNA"/>
</dbReference>
<keyword evidence="7 9" id="KW-0472">Membrane</keyword>
<reference evidence="11" key="1">
    <citation type="journal article" date="2021" name="J Fungi (Basel)">
        <title>Genomic and Metabolomic Analyses of the Marine Fungus Emericellopsis cladophorae: Insights into Saltwater Adaptability Mechanisms and Its Biosynthetic Potential.</title>
        <authorList>
            <person name="Goncalves M.F.M."/>
            <person name="Hilario S."/>
            <person name="Van de Peer Y."/>
            <person name="Esteves A.C."/>
            <person name="Alves A."/>
        </authorList>
    </citation>
    <scope>NUCLEOTIDE SEQUENCE</scope>
    <source>
        <strain evidence="11">MUM 19.33</strain>
    </source>
</reference>
<evidence type="ECO:0000259" key="10">
    <source>
        <dbReference type="Pfam" id="PF03151"/>
    </source>
</evidence>
<comment type="similarity">
    <text evidence="3">Belongs to the TPT transporter family. SLC35D subfamily.</text>
</comment>
<reference evidence="11" key="2">
    <citation type="submission" date="2022-07" db="EMBL/GenBank/DDBJ databases">
        <authorList>
            <person name="Goncalves M.F.M."/>
            <person name="Hilario S."/>
            <person name="Van De Peer Y."/>
            <person name="Esteves A.C."/>
            <person name="Alves A."/>
        </authorList>
    </citation>
    <scope>NUCLEOTIDE SEQUENCE</scope>
    <source>
        <strain evidence="11">MUM 19.33</strain>
    </source>
</reference>
<evidence type="ECO:0000256" key="1">
    <source>
        <dbReference type="ARBA" id="ARBA00003420"/>
    </source>
</evidence>
<feature type="transmembrane region" description="Helical" evidence="9">
    <location>
        <begin position="57"/>
        <end position="78"/>
    </location>
</feature>
<dbReference type="PANTHER" id="PTHR11132">
    <property type="entry name" value="SOLUTE CARRIER FAMILY 35"/>
    <property type="match status" value="1"/>
</dbReference>
<feature type="domain" description="Sugar phosphate transporter" evidence="10">
    <location>
        <begin position="29"/>
        <end position="318"/>
    </location>
</feature>
<dbReference type="GeneID" id="75829416"/>
<dbReference type="InterPro" id="IPR050186">
    <property type="entry name" value="TPT_transporter"/>
</dbReference>
<sequence>MAAYERLPTSEKTPPPSPPPPSRIGPRVQVALYMIAWTVSSNSTILFNKWIIDNSGFGYPILLTFWHLFFAAVVTQILARTTTLLDSRHELPISRRFYLRTILPIGLASSGSLVLGNFVYLFLSVSFIQMLKASAPGIVLLASWLWGLASPSCGQVVNILFVMAGVAMASAGAVDFSWLGVLFQAGSLVFEAVRVVMIQAMLSGHDMAMDPLVGLYYYAPVCAAMNLAIACVVELPHFEMQDLERVGWPLLLLSGVVAFMLSFTSMTLIGRTSGLVTNLTGIFKNILLVAFSTVVWHTPLSTLQVVGYSISTSSILYYAFGGGVISGGYEAAKDWLAAVGAGDRFLFSPEKNRLHLRVCVGVVMGLFGLSSLYLFTSYHRA</sequence>
<evidence type="ECO:0000256" key="2">
    <source>
        <dbReference type="ARBA" id="ARBA00004477"/>
    </source>
</evidence>
<dbReference type="InterPro" id="IPR004853">
    <property type="entry name" value="Sugar_P_trans_dom"/>
</dbReference>
<feature type="transmembrane region" description="Helical" evidence="9">
    <location>
        <begin position="180"/>
        <end position="203"/>
    </location>
</feature>
<accession>A0A9Q0BAV5</accession>
<evidence type="ECO:0000256" key="8">
    <source>
        <dbReference type="SAM" id="MobiDB-lite"/>
    </source>
</evidence>
<dbReference type="RefSeq" id="XP_051359498.1">
    <property type="nucleotide sequence ID" value="XM_051509507.1"/>
</dbReference>
<feature type="transmembrane region" description="Helical" evidence="9">
    <location>
        <begin position="305"/>
        <end position="325"/>
    </location>
</feature>
<dbReference type="Proteomes" id="UP001055219">
    <property type="component" value="Unassembled WGS sequence"/>
</dbReference>
<proteinExistence type="inferred from homology"/>
<keyword evidence="5 9" id="KW-0812">Transmembrane</keyword>
<feature type="transmembrane region" description="Helical" evidence="9">
    <location>
        <begin position="247"/>
        <end position="269"/>
    </location>
</feature>
<feature type="compositionally biased region" description="Pro residues" evidence="8">
    <location>
        <begin position="13"/>
        <end position="23"/>
    </location>
</feature>
<dbReference type="Pfam" id="PF03151">
    <property type="entry name" value="TPT"/>
    <property type="match status" value="1"/>
</dbReference>
<comment type="caution">
    <text evidence="11">The sequence shown here is derived from an EMBL/GenBank/DDBJ whole genome shotgun (WGS) entry which is preliminary data.</text>
</comment>
<feature type="transmembrane region" description="Helical" evidence="9">
    <location>
        <begin position="30"/>
        <end position="51"/>
    </location>
</feature>
<feature type="transmembrane region" description="Helical" evidence="9">
    <location>
        <begin position="354"/>
        <end position="375"/>
    </location>
</feature>